<accession>A0A371K5T8</accession>
<evidence type="ECO:0008006" key="4">
    <source>
        <dbReference type="Google" id="ProtNLM"/>
    </source>
</evidence>
<feature type="chain" id="PRO_5016827111" description="DUF2059 domain-containing protein" evidence="1">
    <location>
        <begin position="22"/>
        <end position="156"/>
    </location>
</feature>
<dbReference type="RefSeq" id="WP_115858748.1">
    <property type="nucleotide sequence ID" value="NZ_QTSU01000001.1"/>
</dbReference>
<keyword evidence="1" id="KW-0732">Signal</keyword>
<dbReference type="Proteomes" id="UP000264492">
    <property type="component" value="Unassembled WGS sequence"/>
</dbReference>
<sequence>MFKAPCIAAALALALGSAAQAQEVRHPTADEFSRLSIAGMKHGLAQSHPAMKGCLDQISNYAYSEAYQAIIARVVPAADLVVLDAFFSTPLGARWTDDNILYSRTDGASHGEFDREELERIRVIVSMPSYIKLQEVGGSGDPLIQKAMMKALDPCQ</sequence>
<dbReference type="AlphaFoldDB" id="A0A371K5T8"/>
<dbReference type="OrthoDB" id="9938719at2"/>
<protein>
    <recommendedName>
        <fullName evidence="4">DUF2059 domain-containing protein</fullName>
    </recommendedName>
</protein>
<evidence type="ECO:0000256" key="1">
    <source>
        <dbReference type="SAM" id="SignalP"/>
    </source>
</evidence>
<keyword evidence="3" id="KW-1185">Reference proteome</keyword>
<name>A0A371K5T8_9GAMM</name>
<evidence type="ECO:0000313" key="3">
    <source>
        <dbReference type="Proteomes" id="UP000264492"/>
    </source>
</evidence>
<dbReference type="EMBL" id="QTSU01000001">
    <property type="protein sequence ID" value="RDZ29311.1"/>
    <property type="molecule type" value="Genomic_DNA"/>
</dbReference>
<feature type="signal peptide" evidence="1">
    <location>
        <begin position="1"/>
        <end position="21"/>
    </location>
</feature>
<evidence type="ECO:0000313" key="2">
    <source>
        <dbReference type="EMBL" id="RDZ29311.1"/>
    </source>
</evidence>
<comment type="caution">
    <text evidence="2">The sequence shown here is derived from an EMBL/GenBank/DDBJ whole genome shotgun (WGS) entry which is preliminary data.</text>
</comment>
<gene>
    <name evidence="2" type="ORF">DX914_09575</name>
</gene>
<reference evidence="2 3" key="1">
    <citation type="submission" date="2018-08" db="EMBL/GenBank/DDBJ databases">
        <title>Lysobacter sp. zong2l5, whole genome shotgun sequence.</title>
        <authorList>
            <person name="Zhang X."/>
            <person name="Feng G."/>
            <person name="Zhu H."/>
        </authorList>
    </citation>
    <scope>NUCLEOTIDE SEQUENCE [LARGE SCALE GENOMIC DNA]</scope>
    <source>
        <strain evidence="3">zong2l5</strain>
    </source>
</reference>
<proteinExistence type="predicted"/>
<organism evidence="2 3">
    <name type="scientific">Lysobacter silvisoli</name>
    <dbReference type="NCBI Taxonomy" id="2293254"/>
    <lineage>
        <taxon>Bacteria</taxon>
        <taxon>Pseudomonadati</taxon>
        <taxon>Pseudomonadota</taxon>
        <taxon>Gammaproteobacteria</taxon>
        <taxon>Lysobacterales</taxon>
        <taxon>Lysobacteraceae</taxon>
        <taxon>Lysobacter</taxon>
    </lineage>
</organism>